<dbReference type="InterPro" id="IPR001471">
    <property type="entry name" value="AP2/ERF_dom"/>
</dbReference>
<dbReference type="GO" id="GO:0003700">
    <property type="term" value="F:DNA-binding transcription factor activity"/>
    <property type="evidence" value="ECO:0007669"/>
    <property type="project" value="InterPro"/>
</dbReference>
<reference evidence="8" key="1">
    <citation type="submission" date="2020-08" db="EMBL/GenBank/DDBJ databases">
        <title>Plant Genome Project.</title>
        <authorList>
            <person name="Zhang R.-G."/>
        </authorList>
    </citation>
    <scope>NUCLEOTIDE SEQUENCE</scope>
    <source>
        <strain evidence="8">WSP0</strain>
        <tissue evidence="8">Leaf</tissue>
    </source>
</reference>
<dbReference type="PROSITE" id="PS51032">
    <property type="entry name" value="AP2_ERF"/>
    <property type="match status" value="1"/>
</dbReference>
<dbReference type="Gene3D" id="3.30.730.10">
    <property type="entry name" value="AP2/ERF domain"/>
    <property type="match status" value="1"/>
</dbReference>
<dbReference type="SUPFAM" id="SSF54171">
    <property type="entry name" value="DNA-binding domain"/>
    <property type="match status" value="1"/>
</dbReference>
<evidence type="ECO:0000313" key="9">
    <source>
        <dbReference type="Proteomes" id="UP000823749"/>
    </source>
</evidence>
<dbReference type="GO" id="GO:0005634">
    <property type="term" value="C:nucleus"/>
    <property type="evidence" value="ECO:0007669"/>
    <property type="project" value="UniProtKB-SubCell"/>
</dbReference>
<protein>
    <recommendedName>
        <fullName evidence="7">AP2/ERF domain-containing protein</fullName>
    </recommendedName>
</protein>
<feature type="domain" description="AP2/ERF" evidence="7">
    <location>
        <begin position="8"/>
        <end position="45"/>
    </location>
</feature>
<evidence type="ECO:0000256" key="3">
    <source>
        <dbReference type="ARBA" id="ARBA00023015"/>
    </source>
</evidence>
<keyword evidence="6" id="KW-0539">Nucleus</keyword>
<dbReference type="InterPro" id="IPR036955">
    <property type="entry name" value="AP2/ERF_dom_sf"/>
</dbReference>
<dbReference type="EMBL" id="JACTNZ010000012">
    <property type="protein sequence ID" value="KAG5522273.1"/>
    <property type="molecule type" value="Genomic_DNA"/>
</dbReference>
<evidence type="ECO:0000256" key="4">
    <source>
        <dbReference type="ARBA" id="ARBA00023125"/>
    </source>
</evidence>
<keyword evidence="4" id="KW-0238">DNA-binding</keyword>
<evidence type="ECO:0000256" key="1">
    <source>
        <dbReference type="ARBA" id="ARBA00004123"/>
    </source>
</evidence>
<evidence type="ECO:0000256" key="5">
    <source>
        <dbReference type="ARBA" id="ARBA00023163"/>
    </source>
</evidence>
<sequence>MAASREGHYRGVRERPCGHYATEICDQWKKTRVWLGTFDTPDVSAVEAATTAGGDNLGAAEGGAPRVSEQGKQRRRSLLGFYCWRLGQATLQTRNWKTLFSYKGPGNEIQRSEREDRSWSFRGASRSIILRWCSAVKLVLRGQGFGSVVEREEFPEYFDKYLCMELNWSRLEDAVDETHITGWVFWCPRR</sequence>
<dbReference type="SMART" id="SM00380">
    <property type="entry name" value="AP2"/>
    <property type="match status" value="1"/>
</dbReference>
<dbReference type="GO" id="GO:0003677">
    <property type="term" value="F:DNA binding"/>
    <property type="evidence" value="ECO:0007669"/>
    <property type="project" value="UniProtKB-KW"/>
</dbReference>
<dbReference type="PANTHER" id="PTHR31677">
    <property type="entry name" value="AP2 DOMAIN CLASS TRANSCRIPTION FACTOR"/>
    <property type="match status" value="1"/>
</dbReference>
<evidence type="ECO:0000259" key="7">
    <source>
        <dbReference type="PROSITE" id="PS51032"/>
    </source>
</evidence>
<keyword evidence="2" id="KW-0936">Ethylene signaling pathway</keyword>
<dbReference type="PANTHER" id="PTHR31677:SF202">
    <property type="entry name" value="ETHYLENE-RESPONSIVE TRANSCRIPTION FACTOR 12"/>
    <property type="match status" value="1"/>
</dbReference>
<name>A0AAV6I153_9ERIC</name>
<keyword evidence="3" id="KW-0805">Transcription regulation</keyword>
<accession>A0AAV6I153</accession>
<organism evidence="8 9">
    <name type="scientific">Rhododendron griersonianum</name>
    <dbReference type="NCBI Taxonomy" id="479676"/>
    <lineage>
        <taxon>Eukaryota</taxon>
        <taxon>Viridiplantae</taxon>
        <taxon>Streptophyta</taxon>
        <taxon>Embryophyta</taxon>
        <taxon>Tracheophyta</taxon>
        <taxon>Spermatophyta</taxon>
        <taxon>Magnoliopsida</taxon>
        <taxon>eudicotyledons</taxon>
        <taxon>Gunneridae</taxon>
        <taxon>Pentapetalae</taxon>
        <taxon>asterids</taxon>
        <taxon>Ericales</taxon>
        <taxon>Ericaceae</taxon>
        <taxon>Ericoideae</taxon>
        <taxon>Rhodoreae</taxon>
        <taxon>Rhododendron</taxon>
    </lineage>
</organism>
<gene>
    <name evidence="8" type="ORF">RHGRI_034455</name>
</gene>
<evidence type="ECO:0000256" key="2">
    <source>
        <dbReference type="ARBA" id="ARBA00022745"/>
    </source>
</evidence>
<evidence type="ECO:0000256" key="6">
    <source>
        <dbReference type="ARBA" id="ARBA00023242"/>
    </source>
</evidence>
<evidence type="ECO:0000313" key="8">
    <source>
        <dbReference type="EMBL" id="KAG5522273.1"/>
    </source>
</evidence>
<keyword evidence="9" id="KW-1185">Reference proteome</keyword>
<proteinExistence type="predicted"/>
<comment type="caution">
    <text evidence="8">The sequence shown here is derived from an EMBL/GenBank/DDBJ whole genome shotgun (WGS) entry which is preliminary data.</text>
</comment>
<dbReference type="InterPro" id="IPR016177">
    <property type="entry name" value="DNA-bd_dom_sf"/>
</dbReference>
<dbReference type="PRINTS" id="PR00367">
    <property type="entry name" value="ETHRSPELEMNT"/>
</dbReference>
<dbReference type="AlphaFoldDB" id="A0AAV6I153"/>
<dbReference type="Proteomes" id="UP000823749">
    <property type="component" value="Chromosome 12"/>
</dbReference>
<comment type="subcellular location">
    <subcellularLocation>
        <location evidence="1">Nucleus</location>
    </subcellularLocation>
</comment>
<keyword evidence="5" id="KW-0804">Transcription</keyword>
<dbReference type="GO" id="GO:0009873">
    <property type="term" value="P:ethylene-activated signaling pathway"/>
    <property type="evidence" value="ECO:0007669"/>
    <property type="project" value="UniProtKB-KW"/>
</dbReference>